<feature type="region of interest" description="Disordered" evidence="1">
    <location>
        <begin position="1"/>
        <end position="220"/>
    </location>
</feature>
<feature type="compositionally biased region" description="Basic and acidic residues" evidence="1">
    <location>
        <begin position="199"/>
        <end position="219"/>
    </location>
</feature>
<comment type="caution">
    <text evidence="2">The sequence shown here is derived from an EMBL/GenBank/DDBJ whole genome shotgun (WGS) entry which is preliminary data.</text>
</comment>
<evidence type="ECO:0000313" key="3">
    <source>
        <dbReference type="Proteomes" id="UP001177935"/>
    </source>
</evidence>
<gene>
    <name evidence="2" type="ORF">Q8W42_24230</name>
</gene>
<feature type="compositionally biased region" description="Low complexity" evidence="1">
    <location>
        <begin position="107"/>
        <end position="118"/>
    </location>
</feature>
<accession>A0AB35N563</accession>
<dbReference type="InterPro" id="IPR013354">
    <property type="entry name" value="T3SS_YscP_C"/>
</dbReference>
<reference evidence="2" key="1">
    <citation type="submission" date="2023-07" db="EMBL/GenBank/DDBJ databases">
        <title>Genome content predicts the carbon catabolic preferences of heterotrophic bacteria.</title>
        <authorList>
            <person name="Gralka M."/>
        </authorList>
    </citation>
    <scope>NUCLEOTIDE SEQUENCE</scope>
    <source>
        <strain evidence="2">6E02</strain>
    </source>
</reference>
<name>A0AB35N563_VIBSP</name>
<feature type="region of interest" description="Disordered" evidence="1">
    <location>
        <begin position="488"/>
        <end position="514"/>
    </location>
</feature>
<dbReference type="NCBIfam" id="TIGR02514">
    <property type="entry name" value="type_III_yscP"/>
    <property type="match status" value="1"/>
</dbReference>
<proteinExistence type="predicted"/>
<evidence type="ECO:0000313" key="2">
    <source>
        <dbReference type="EMBL" id="MDP2503808.1"/>
    </source>
</evidence>
<protein>
    <submittedName>
        <fullName evidence="2">Type III secretion system needle length determinant</fullName>
    </submittedName>
</protein>
<dbReference type="CDD" id="cd17467">
    <property type="entry name" value="T3SS_YscP_C"/>
    <property type="match status" value="1"/>
</dbReference>
<feature type="compositionally biased region" description="Basic and acidic residues" evidence="1">
    <location>
        <begin position="505"/>
        <end position="514"/>
    </location>
</feature>
<sequence>MDKLETVKSKFQHAHIQQESTKDQTSKGGSNSGILGQPKTAIEADSSTKKHVKPNSSLTEPAIADKKYIKHKSDSPVENKDKNLGQSLSEKAALNNAAGEHMQRQEQVIVKKQSVVSSAEKKQITHDNQADLVSSIPSPDGLYRDPKAIFSSFQKDLKDQTSKGGSNSGILGQPKTAIEADSSTKKHVKPNSSLTEPAIADKKYIKHKSDSPVENKDKNLGQSLSEKAALNNAAGEHMQRQEQVIVKKQSVVSSAEKKQITHDNQADLVSSIPSPDGLYRDPKAIFSSFQKDLKHQTTPIQLDGKTATAVQKVLNSQLQKPNSVTKEVSTLSNTEINVEAKTALSSFKDKKNQKNNNNLNNNTAEADPKLYSTNNLNQPTTLGEIILKNMDVSTPQSSTRDVNKLISKLVNKIYVSLPTANEKEVRLFLNEGQLKGGEISIKHDSSGYSVLIKQEHALSLINPNAKQELVERLQRLGIEQPIRISISEQMNQQQDQQRSRQQRSIYDEWKPEDE</sequence>
<organism evidence="2 3">
    <name type="scientific">Vibrio splendidus</name>
    <dbReference type="NCBI Taxonomy" id="29497"/>
    <lineage>
        <taxon>Bacteria</taxon>
        <taxon>Pseudomonadati</taxon>
        <taxon>Pseudomonadota</taxon>
        <taxon>Gammaproteobacteria</taxon>
        <taxon>Vibrionales</taxon>
        <taxon>Vibrionaceae</taxon>
        <taxon>Vibrio</taxon>
    </lineage>
</organism>
<dbReference type="AlphaFoldDB" id="A0AB35N563"/>
<dbReference type="Proteomes" id="UP001177935">
    <property type="component" value="Unassembled WGS sequence"/>
</dbReference>
<evidence type="ECO:0000256" key="1">
    <source>
        <dbReference type="SAM" id="MobiDB-lite"/>
    </source>
</evidence>
<feature type="region of interest" description="Disordered" evidence="1">
    <location>
        <begin position="347"/>
        <end position="371"/>
    </location>
</feature>
<dbReference type="EMBL" id="JAUYVL010000026">
    <property type="protein sequence ID" value="MDP2503808.1"/>
    <property type="molecule type" value="Genomic_DNA"/>
</dbReference>
<feature type="compositionally biased region" description="Basic and acidic residues" evidence="1">
    <location>
        <begin position="63"/>
        <end position="83"/>
    </location>
</feature>
<feature type="compositionally biased region" description="Basic and acidic residues" evidence="1">
    <location>
        <begin position="119"/>
        <end position="129"/>
    </location>
</feature>